<feature type="compositionally biased region" description="Basic and acidic residues" evidence="1">
    <location>
        <begin position="343"/>
        <end position="365"/>
    </location>
</feature>
<accession>A0A0P1A682</accession>
<sequence length="458" mass="51871">MNGWSGYHTVFLLTDTSGKTVNKYMQRYVLWEGRQAGRGITKIVQRGHEPAVSAKFPFQRILTEEGGELVNKDMKAFYAKHGIEHIKVGPNSSHLNAVERAIHSLNDYTKTQMHKSGFALSLWWYAFLYGVYIKNMMYHRAIYAISVQRMLGVKADAHHLRPFGSLVNIQVLNTPERPKSNDNAIISYLLGFEIDIVGARVYFFSENSVKFVAEVRVIEDKLDSKTTRPASRVTAAWTWKASMSLARASYLTTRGMQSLLSVLLLRTRDRSADVDEDDEDEDHDNQDGGENRQDTGDRADDSHDDDESVSANFKSKVDPADEGSVADATEVGEDVSYPTDEQESTHEQGSEAKNHTENGRSKDCDDTGAVSEPTVTERSVLEKIILPEGLRKRVERDDTPSEERMKERRTGLRQWTSRPARFDDFVRWESIATKILGRNGRPIGVKNIRVPKNRRQAI</sequence>
<dbReference type="InterPro" id="IPR039537">
    <property type="entry name" value="Retrotran_Ty1/copia-like"/>
</dbReference>
<dbReference type="InterPro" id="IPR036397">
    <property type="entry name" value="RNaseH_sf"/>
</dbReference>
<dbReference type="GO" id="GO:0003676">
    <property type="term" value="F:nucleic acid binding"/>
    <property type="evidence" value="ECO:0007669"/>
    <property type="project" value="InterPro"/>
</dbReference>
<feature type="compositionally biased region" description="Basic and acidic residues" evidence="1">
    <location>
        <begin position="285"/>
        <end position="301"/>
    </location>
</feature>
<dbReference type="GeneID" id="36395465"/>
<dbReference type="RefSeq" id="XP_024572459.1">
    <property type="nucleotide sequence ID" value="XM_024715957.1"/>
</dbReference>
<feature type="compositionally biased region" description="Acidic residues" evidence="1">
    <location>
        <begin position="274"/>
        <end position="284"/>
    </location>
</feature>
<feature type="region of interest" description="Disordered" evidence="1">
    <location>
        <begin position="391"/>
        <end position="411"/>
    </location>
</feature>
<dbReference type="InterPro" id="IPR012337">
    <property type="entry name" value="RNaseH-like_sf"/>
</dbReference>
<keyword evidence="3" id="KW-1185">Reference proteome</keyword>
<dbReference type="PANTHER" id="PTHR42648:SF28">
    <property type="entry name" value="TRANSPOSON-ENCODED PROTEIN WITH RIBONUCLEASE H-LIKE AND RETROVIRUS ZINC FINGER-LIKE DOMAINS"/>
    <property type="match status" value="1"/>
</dbReference>
<dbReference type="AlphaFoldDB" id="A0A0P1A682"/>
<dbReference type="OrthoDB" id="91962at2759"/>
<dbReference type="PANTHER" id="PTHR42648">
    <property type="entry name" value="TRANSPOSASE, PUTATIVE-RELATED"/>
    <property type="match status" value="1"/>
</dbReference>
<protein>
    <submittedName>
        <fullName evidence="2">Ribonuclease H-like domain</fullName>
    </submittedName>
</protein>
<dbReference type="EMBL" id="CCYD01000109">
    <property type="protein sequence ID" value="CEG36090.1"/>
    <property type="molecule type" value="Genomic_DNA"/>
</dbReference>
<dbReference type="OMA" id="DHTANTV"/>
<evidence type="ECO:0000256" key="1">
    <source>
        <dbReference type="SAM" id="MobiDB-lite"/>
    </source>
</evidence>
<proteinExistence type="predicted"/>
<organism evidence="2 3">
    <name type="scientific">Plasmopara halstedii</name>
    <name type="common">Downy mildew of sunflower</name>
    <dbReference type="NCBI Taxonomy" id="4781"/>
    <lineage>
        <taxon>Eukaryota</taxon>
        <taxon>Sar</taxon>
        <taxon>Stramenopiles</taxon>
        <taxon>Oomycota</taxon>
        <taxon>Peronosporomycetes</taxon>
        <taxon>Peronosporales</taxon>
        <taxon>Peronosporaceae</taxon>
        <taxon>Plasmopara</taxon>
    </lineage>
</organism>
<feature type="compositionally biased region" description="Basic and acidic residues" evidence="1">
    <location>
        <begin position="391"/>
        <end position="410"/>
    </location>
</feature>
<dbReference type="STRING" id="4781.A0A0P1A682"/>
<reference evidence="3" key="1">
    <citation type="submission" date="2014-09" db="EMBL/GenBank/DDBJ databases">
        <authorList>
            <person name="Sharma Rahul"/>
            <person name="Thines Marco"/>
        </authorList>
    </citation>
    <scope>NUCLEOTIDE SEQUENCE [LARGE SCALE GENOMIC DNA]</scope>
</reference>
<name>A0A0P1A682_PLAHL</name>
<evidence type="ECO:0000313" key="2">
    <source>
        <dbReference type="EMBL" id="CEG36090.1"/>
    </source>
</evidence>
<evidence type="ECO:0000313" key="3">
    <source>
        <dbReference type="Proteomes" id="UP000054928"/>
    </source>
</evidence>
<dbReference type="Proteomes" id="UP000054928">
    <property type="component" value="Unassembled WGS sequence"/>
</dbReference>
<feature type="region of interest" description="Disordered" evidence="1">
    <location>
        <begin position="270"/>
        <end position="375"/>
    </location>
</feature>
<dbReference type="Gene3D" id="3.30.420.10">
    <property type="entry name" value="Ribonuclease H-like superfamily/Ribonuclease H"/>
    <property type="match status" value="1"/>
</dbReference>
<dbReference type="SUPFAM" id="SSF53098">
    <property type="entry name" value="Ribonuclease H-like"/>
    <property type="match status" value="1"/>
</dbReference>